<evidence type="ECO:0000256" key="1">
    <source>
        <dbReference type="SAM" id="MobiDB-lite"/>
    </source>
</evidence>
<feature type="non-terminal residue" evidence="2">
    <location>
        <position position="159"/>
    </location>
</feature>
<sequence length="159" mass="17028">GWLGTRAAAAAPRRDAGPAPPAVDGIPGPRRRRPRRAGGDVQRARRGGLRPRRIDVSGRGHRRRRRGLPRRRALDRQSPGGAGCDGRARSSHPLHRECAPDRARSHRSREGTASSGDRGPPGLAQSRGRGVVARGPAGVRRRTRPLRGRGGHHPGSGEV</sequence>
<name>A0A6J4MEQ7_9ACTN</name>
<feature type="compositionally biased region" description="Basic and acidic residues" evidence="1">
    <location>
        <begin position="94"/>
        <end position="103"/>
    </location>
</feature>
<feature type="compositionally biased region" description="Basic residues" evidence="1">
    <location>
        <begin position="59"/>
        <end position="73"/>
    </location>
</feature>
<dbReference type="EMBL" id="CADCUH010000153">
    <property type="protein sequence ID" value="CAA9356169.1"/>
    <property type="molecule type" value="Genomic_DNA"/>
</dbReference>
<accession>A0A6J4MEQ7</accession>
<evidence type="ECO:0000313" key="2">
    <source>
        <dbReference type="EMBL" id="CAA9356169.1"/>
    </source>
</evidence>
<proteinExistence type="predicted"/>
<feature type="compositionally biased region" description="Basic residues" evidence="1">
    <location>
        <begin position="139"/>
        <end position="152"/>
    </location>
</feature>
<protein>
    <submittedName>
        <fullName evidence="2">Uncharacterized protein</fullName>
    </submittedName>
</protein>
<dbReference type="AlphaFoldDB" id="A0A6J4MEQ7"/>
<organism evidence="2">
    <name type="scientific">uncultured Nocardioidaceae bacterium</name>
    <dbReference type="NCBI Taxonomy" id="253824"/>
    <lineage>
        <taxon>Bacteria</taxon>
        <taxon>Bacillati</taxon>
        <taxon>Actinomycetota</taxon>
        <taxon>Actinomycetes</taxon>
        <taxon>Propionibacteriales</taxon>
        <taxon>Nocardioidaceae</taxon>
        <taxon>environmental samples</taxon>
    </lineage>
</organism>
<feature type="non-terminal residue" evidence="2">
    <location>
        <position position="1"/>
    </location>
</feature>
<feature type="region of interest" description="Disordered" evidence="1">
    <location>
        <begin position="1"/>
        <end position="159"/>
    </location>
</feature>
<feature type="compositionally biased region" description="Low complexity" evidence="1">
    <location>
        <begin position="127"/>
        <end position="138"/>
    </location>
</feature>
<feature type="compositionally biased region" description="Low complexity" evidence="1">
    <location>
        <begin position="1"/>
        <end position="11"/>
    </location>
</feature>
<reference evidence="2" key="1">
    <citation type="submission" date="2020-02" db="EMBL/GenBank/DDBJ databases">
        <authorList>
            <person name="Meier V. D."/>
        </authorList>
    </citation>
    <scope>NUCLEOTIDE SEQUENCE</scope>
    <source>
        <strain evidence="2">AVDCRST_MAG36</strain>
    </source>
</reference>
<gene>
    <name evidence="2" type="ORF">AVDCRST_MAG36-2319</name>
</gene>